<evidence type="ECO:0000256" key="12">
    <source>
        <dbReference type="ARBA" id="ARBA00023157"/>
    </source>
</evidence>
<comment type="subcellular location">
    <subcellularLocation>
        <location evidence="1">Cell membrane</location>
        <topology evidence="1">Lipid-anchor</topology>
        <topology evidence="1">GPI-anchor</topology>
    </subcellularLocation>
    <subcellularLocation>
        <location evidence="2">Secreted</location>
    </subcellularLocation>
</comment>
<evidence type="ECO:0000256" key="10">
    <source>
        <dbReference type="ARBA" id="ARBA00023004"/>
    </source>
</evidence>
<dbReference type="Proteomes" id="UP001447188">
    <property type="component" value="Unassembled WGS sequence"/>
</dbReference>
<evidence type="ECO:0000256" key="16">
    <source>
        <dbReference type="SAM" id="MobiDB-lite"/>
    </source>
</evidence>
<evidence type="ECO:0000313" key="20">
    <source>
        <dbReference type="Proteomes" id="UP001447188"/>
    </source>
</evidence>
<feature type="region of interest" description="Disordered" evidence="16">
    <location>
        <begin position="99"/>
        <end position="125"/>
    </location>
</feature>
<keyword evidence="14" id="KW-0449">Lipoprotein</keyword>
<evidence type="ECO:0000259" key="18">
    <source>
        <dbReference type="PROSITE" id="PS52012"/>
    </source>
</evidence>
<feature type="disulfide bond" evidence="15">
    <location>
        <begin position="43"/>
        <end position="50"/>
    </location>
</feature>
<evidence type="ECO:0000256" key="8">
    <source>
        <dbReference type="ARBA" id="ARBA00022723"/>
    </source>
</evidence>
<evidence type="ECO:0000256" key="15">
    <source>
        <dbReference type="PROSITE-ProRule" id="PRU01356"/>
    </source>
</evidence>
<keyword evidence="9 17" id="KW-0732">Signal</keyword>
<dbReference type="InterPro" id="IPR008427">
    <property type="entry name" value="Extracellular_membr_CFEM_dom"/>
</dbReference>
<proteinExistence type="inferred from homology"/>
<keyword evidence="7" id="KW-0336">GPI-anchor</keyword>
<keyword evidence="8 15" id="KW-0479">Metal-binding</keyword>
<dbReference type="Pfam" id="PF05730">
    <property type="entry name" value="CFEM"/>
    <property type="match status" value="1"/>
</dbReference>
<evidence type="ECO:0000256" key="9">
    <source>
        <dbReference type="ARBA" id="ARBA00022729"/>
    </source>
</evidence>
<dbReference type="PANTHER" id="PTHR37928:SF2">
    <property type="entry name" value="GPI ANCHORED CFEM DOMAIN PROTEIN (AFU_ORTHOLOGUE AFUA_6G10580)"/>
    <property type="match status" value="1"/>
</dbReference>
<evidence type="ECO:0000313" key="19">
    <source>
        <dbReference type="EMBL" id="KAL0633529.1"/>
    </source>
</evidence>
<evidence type="ECO:0000256" key="11">
    <source>
        <dbReference type="ARBA" id="ARBA00023136"/>
    </source>
</evidence>
<dbReference type="InterPro" id="IPR051735">
    <property type="entry name" value="CFEM_domain"/>
</dbReference>
<reference evidence="19 20" key="1">
    <citation type="submission" date="2024-02" db="EMBL/GenBank/DDBJ databases">
        <title>Discinaceae phylogenomics.</title>
        <authorList>
            <person name="Dirks A.C."/>
            <person name="James T.Y."/>
        </authorList>
    </citation>
    <scope>NUCLEOTIDE SEQUENCE [LARGE SCALE GENOMIC DNA]</scope>
    <source>
        <strain evidence="19 20">ACD0624</strain>
    </source>
</reference>
<keyword evidence="6 15" id="KW-0349">Heme</keyword>
<evidence type="ECO:0000256" key="1">
    <source>
        <dbReference type="ARBA" id="ARBA00004609"/>
    </source>
</evidence>
<keyword evidence="10 15" id="KW-0408">Iron</keyword>
<comment type="caution">
    <text evidence="19">The sequence shown here is derived from an EMBL/GenBank/DDBJ whole genome shotgun (WGS) entry which is preliminary data.</text>
</comment>
<feature type="disulfide bond" evidence="15">
    <location>
        <begin position="33"/>
        <end position="64"/>
    </location>
</feature>
<accession>A0ABR3GC58</accession>
<sequence>MKATIFATVFAVAIAAVSAQLDISKVPSCAVKCALGSIAETTCATTDFGCICKDSKFIESLTPCISQGCGSSDQKTMIDLATALCTTYGVTIPSDILSPTNGTTTNGTITSTPSGPATATSDAASTSTNGAARMAGSGFVAAAMGAALFVL</sequence>
<comment type="similarity">
    <text evidence="3">Belongs to the RBT5 family.</text>
</comment>
<dbReference type="SMART" id="SM00747">
    <property type="entry name" value="CFEM"/>
    <property type="match status" value="1"/>
</dbReference>
<evidence type="ECO:0000256" key="5">
    <source>
        <dbReference type="ARBA" id="ARBA00022525"/>
    </source>
</evidence>
<evidence type="ECO:0000256" key="17">
    <source>
        <dbReference type="SAM" id="SignalP"/>
    </source>
</evidence>
<keyword evidence="20" id="KW-1185">Reference proteome</keyword>
<keyword evidence="13" id="KW-0325">Glycoprotein</keyword>
<evidence type="ECO:0000256" key="14">
    <source>
        <dbReference type="ARBA" id="ARBA00023288"/>
    </source>
</evidence>
<evidence type="ECO:0000256" key="13">
    <source>
        <dbReference type="ARBA" id="ARBA00023180"/>
    </source>
</evidence>
<feature type="binding site" description="axial binding residue" evidence="15">
    <location>
        <position position="47"/>
    </location>
    <ligand>
        <name>heme</name>
        <dbReference type="ChEBI" id="CHEBI:30413"/>
    </ligand>
    <ligandPart>
        <name>Fe</name>
        <dbReference type="ChEBI" id="CHEBI:18248"/>
    </ligandPart>
</feature>
<feature type="disulfide bond" evidence="15">
    <location>
        <begin position="52"/>
        <end position="85"/>
    </location>
</feature>
<evidence type="ECO:0000256" key="2">
    <source>
        <dbReference type="ARBA" id="ARBA00004613"/>
    </source>
</evidence>
<protein>
    <recommendedName>
        <fullName evidence="18">CFEM domain-containing protein</fullName>
    </recommendedName>
</protein>
<evidence type="ECO:0000256" key="7">
    <source>
        <dbReference type="ARBA" id="ARBA00022622"/>
    </source>
</evidence>
<gene>
    <name evidence="19" type="ORF">Q9L58_007561</name>
</gene>
<feature type="signal peptide" evidence="17">
    <location>
        <begin position="1"/>
        <end position="19"/>
    </location>
</feature>
<evidence type="ECO:0000256" key="6">
    <source>
        <dbReference type="ARBA" id="ARBA00022617"/>
    </source>
</evidence>
<evidence type="ECO:0000256" key="4">
    <source>
        <dbReference type="ARBA" id="ARBA00022475"/>
    </source>
</evidence>
<keyword evidence="4" id="KW-1003">Cell membrane</keyword>
<name>A0ABR3GC58_9PEZI</name>
<keyword evidence="12 15" id="KW-1015">Disulfide bond</keyword>
<feature type="disulfide bond" evidence="15">
    <location>
        <begin position="29"/>
        <end position="69"/>
    </location>
</feature>
<organism evidence="19 20">
    <name type="scientific">Discina gigas</name>
    <dbReference type="NCBI Taxonomy" id="1032678"/>
    <lineage>
        <taxon>Eukaryota</taxon>
        <taxon>Fungi</taxon>
        <taxon>Dikarya</taxon>
        <taxon>Ascomycota</taxon>
        <taxon>Pezizomycotina</taxon>
        <taxon>Pezizomycetes</taxon>
        <taxon>Pezizales</taxon>
        <taxon>Discinaceae</taxon>
        <taxon>Discina</taxon>
    </lineage>
</organism>
<evidence type="ECO:0000256" key="3">
    <source>
        <dbReference type="ARBA" id="ARBA00010031"/>
    </source>
</evidence>
<feature type="chain" id="PRO_5045516448" description="CFEM domain-containing protein" evidence="17">
    <location>
        <begin position="20"/>
        <end position="151"/>
    </location>
</feature>
<dbReference type="EMBL" id="JBBBZM010000122">
    <property type="protein sequence ID" value="KAL0633529.1"/>
    <property type="molecule type" value="Genomic_DNA"/>
</dbReference>
<keyword evidence="11" id="KW-0472">Membrane</keyword>
<feature type="domain" description="CFEM" evidence="18">
    <location>
        <begin position="1"/>
        <end position="112"/>
    </location>
</feature>
<dbReference type="PROSITE" id="PS52012">
    <property type="entry name" value="CFEM"/>
    <property type="match status" value="1"/>
</dbReference>
<dbReference type="PANTHER" id="PTHR37928">
    <property type="entry name" value="CFEM DOMAIN PROTEIN (AFU_ORTHOLOGUE AFUA_6G14090)"/>
    <property type="match status" value="1"/>
</dbReference>
<keyword evidence="5" id="KW-0964">Secreted</keyword>